<dbReference type="InterPro" id="IPR006528">
    <property type="entry name" value="Phage_head_morphogenesis_dom"/>
</dbReference>
<dbReference type="Pfam" id="PF04233">
    <property type="entry name" value="Phage_Mu_F"/>
    <property type="match status" value="1"/>
</dbReference>
<dbReference type="EMBL" id="JAUDZE010000002">
    <property type="protein sequence ID" value="MDN0014083.1"/>
    <property type="molecule type" value="Genomic_DNA"/>
</dbReference>
<gene>
    <name evidence="2" type="ORF">QTA56_07510</name>
</gene>
<dbReference type="RefSeq" id="WP_267980315.1">
    <property type="nucleotide sequence ID" value="NZ_JAPQKF010000002.1"/>
</dbReference>
<accession>A0ABT7WN19</accession>
<dbReference type="NCBIfam" id="TIGR01641">
    <property type="entry name" value="phageSPP1_gp7"/>
    <property type="match status" value="1"/>
</dbReference>
<evidence type="ECO:0000313" key="2">
    <source>
        <dbReference type="EMBL" id="MDN0014083.1"/>
    </source>
</evidence>
<organism evidence="2 3">
    <name type="scientific">Acinetobacter thutiue</name>
    <dbReference type="NCBI Taxonomy" id="2998078"/>
    <lineage>
        <taxon>Bacteria</taxon>
        <taxon>Pseudomonadati</taxon>
        <taxon>Pseudomonadota</taxon>
        <taxon>Gammaproteobacteria</taxon>
        <taxon>Moraxellales</taxon>
        <taxon>Moraxellaceae</taxon>
        <taxon>Acinetobacter</taxon>
    </lineage>
</organism>
<keyword evidence="3" id="KW-1185">Reference proteome</keyword>
<sequence length="435" mass="49799">MDKPLLNMLFGQPPQRAIEYLQQKQLMPSEDWWRVQGNAHNHAFVVAHMTQLDLLEDVRKSLIEAQKNGWDLKQWAAHIEPKMKAKGWWGKKEITTEAGTREVQLGSPYRLKTIYQTNMAQAYEAGRQSVMWDDNELFPYVMYSAILDNKTRPRHRALHGVVMRKSDPAWAAIAPKNGYNCRCTIIELMYGEVDGKEIRVYDSGKYLQVYDVDVGHGGVAKVARLDFPDRPSFQTDAGWVGHPQLLPTRQLMDKAAVAEPKLASNVVKQVLQNKPVASQYNDEVKQWIQSVDPKRANNEMRIVGTLDPEFVKVLSSRNIALDSAALVVHDKYTLGHLDKERKKHDREWVENVVEHLNGRHDLYLDVETNTPLLVFDVERDGHVYKLVLQINKALNAKDQTGSKQKITGNLIRTIVIEELVNLTNGKRYEFLGSKK</sequence>
<evidence type="ECO:0000259" key="1">
    <source>
        <dbReference type="Pfam" id="PF04233"/>
    </source>
</evidence>
<proteinExistence type="predicted"/>
<comment type="caution">
    <text evidence="2">The sequence shown here is derived from an EMBL/GenBank/DDBJ whole genome shotgun (WGS) entry which is preliminary data.</text>
</comment>
<evidence type="ECO:0000313" key="3">
    <source>
        <dbReference type="Proteomes" id="UP001168524"/>
    </source>
</evidence>
<reference evidence="2" key="1">
    <citation type="submission" date="2023-06" db="EMBL/GenBank/DDBJ databases">
        <title>Two novel species of Acinetobacter isolated from motorbike repairing workshop in Vietnam.</title>
        <authorList>
            <person name="Le N.T.T."/>
        </authorList>
    </citation>
    <scope>NUCLEOTIDE SEQUENCE</scope>
    <source>
        <strain evidence="2">VNH17</strain>
    </source>
</reference>
<dbReference type="Proteomes" id="UP001168524">
    <property type="component" value="Unassembled WGS sequence"/>
</dbReference>
<feature type="domain" description="Phage head morphogenesis" evidence="1">
    <location>
        <begin position="57"/>
        <end position="186"/>
    </location>
</feature>
<protein>
    <submittedName>
        <fullName evidence="2">Phage minor head protein</fullName>
    </submittedName>
</protein>
<name>A0ABT7WN19_9GAMM</name>